<reference evidence="1" key="1">
    <citation type="journal article" date="2019" name="Genome Biol. Evol.">
        <title>The Rhododendron genome and chromosomal organization provide insight into shared whole-genome duplications across the heath family (Ericaceae).</title>
        <authorList>
            <person name="Soza V.L."/>
            <person name="Lindsley D."/>
            <person name="Waalkes A."/>
            <person name="Ramage E."/>
            <person name="Patwardhan R.P."/>
            <person name="Burton J.N."/>
            <person name="Adey A."/>
            <person name="Kumar A."/>
            <person name="Qiu R."/>
            <person name="Shendure J."/>
            <person name="Hall B."/>
        </authorList>
    </citation>
    <scope>NUCLEOTIDE SEQUENCE</scope>
    <source>
        <strain evidence="1">RSF 1966-606</strain>
    </source>
</reference>
<organism evidence="1">
    <name type="scientific">Rhododendron williamsianum</name>
    <dbReference type="NCBI Taxonomy" id="262921"/>
    <lineage>
        <taxon>Eukaryota</taxon>
        <taxon>Viridiplantae</taxon>
        <taxon>Streptophyta</taxon>
        <taxon>Embryophyta</taxon>
        <taxon>Tracheophyta</taxon>
        <taxon>Spermatophyta</taxon>
        <taxon>Magnoliopsida</taxon>
        <taxon>eudicotyledons</taxon>
        <taxon>Gunneridae</taxon>
        <taxon>Pentapetalae</taxon>
        <taxon>asterids</taxon>
        <taxon>Ericales</taxon>
        <taxon>Ericaceae</taxon>
        <taxon>Ericoideae</taxon>
        <taxon>Rhodoreae</taxon>
        <taxon>Rhododendron</taxon>
    </lineage>
</organism>
<comment type="caution">
    <text evidence="1">The sequence shown here is derived from an EMBL/GenBank/DDBJ whole genome shotgun (WGS) entry which is preliminary data.</text>
</comment>
<accession>A0A6A4MC03</accession>
<dbReference type="OrthoDB" id="1146903at2759"/>
<sequence>WWISFALNYCTRDNSGNGYYSYAVAGYVTIRDVADSCTVEMVSITSSPLVRERGSNLSWLDLNKELEYGFQASWGTYGYFCSSMCRERASCFGNSVNVTAVCVDPCLSFDPESCPVIFFFIDRCSLSEIF</sequence>
<proteinExistence type="predicted"/>
<feature type="non-terminal residue" evidence="1">
    <location>
        <position position="1"/>
    </location>
</feature>
<protein>
    <submittedName>
        <fullName evidence="1">Uncharacterized protein</fullName>
    </submittedName>
</protein>
<dbReference type="AlphaFoldDB" id="A0A6A4MC03"/>
<name>A0A6A4MC03_9ERIC</name>
<gene>
    <name evidence="1" type="ORF">C3L33_03915</name>
</gene>
<evidence type="ECO:0000313" key="1">
    <source>
        <dbReference type="EMBL" id="KAE9464177.1"/>
    </source>
</evidence>
<dbReference type="EMBL" id="QEFC01000374">
    <property type="protein sequence ID" value="KAE9464177.1"/>
    <property type="molecule type" value="Genomic_DNA"/>
</dbReference>